<dbReference type="InterPro" id="IPR036866">
    <property type="entry name" value="RibonucZ/Hydroxyglut_hydro"/>
</dbReference>
<dbReference type="AlphaFoldDB" id="A0A4Y8WR11"/>
<dbReference type="PANTHER" id="PTHR43717:SF1">
    <property type="entry name" value="ANAEROBIC NITRIC OXIDE REDUCTASE FLAVORUBREDOXIN"/>
    <property type="match status" value="1"/>
</dbReference>
<evidence type="ECO:0000313" key="2">
    <source>
        <dbReference type="EMBL" id="TFH96776.1"/>
    </source>
</evidence>
<dbReference type="PROSITE" id="PS50902">
    <property type="entry name" value="FLAVODOXIN_LIKE"/>
    <property type="match status" value="1"/>
</dbReference>
<dbReference type="EMBL" id="SPNC01000013">
    <property type="protein sequence ID" value="TFH96776.1"/>
    <property type="molecule type" value="Genomic_DNA"/>
</dbReference>
<reference evidence="2 3" key="1">
    <citation type="submission" date="2019-03" db="EMBL/GenBank/DDBJ databases">
        <title>Porphyromonas levii Isolated from the Uterus of Dairy Cows.</title>
        <authorList>
            <person name="Francis A.M."/>
        </authorList>
    </citation>
    <scope>NUCLEOTIDE SEQUENCE [LARGE SCALE GENOMIC DNA]</scope>
    <source>
        <strain evidence="2 3">AF5678</strain>
    </source>
</reference>
<dbReference type="GO" id="GO:0009055">
    <property type="term" value="F:electron transfer activity"/>
    <property type="evidence" value="ECO:0007669"/>
    <property type="project" value="InterPro"/>
</dbReference>
<accession>A0A4Y8WR11</accession>
<dbReference type="GO" id="GO:0046872">
    <property type="term" value="F:metal ion binding"/>
    <property type="evidence" value="ECO:0007669"/>
    <property type="project" value="InterPro"/>
</dbReference>
<dbReference type="PIRSF" id="PIRSF005243">
    <property type="entry name" value="ROO"/>
    <property type="match status" value="1"/>
</dbReference>
<dbReference type="CDD" id="cd07709">
    <property type="entry name" value="flavodiiron_proteins_MBL-fold"/>
    <property type="match status" value="1"/>
</dbReference>
<name>A0A4Y8WR11_9PORP</name>
<dbReference type="SMART" id="SM00849">
    <property type="entry name" value="Lactamase_B"/>
    <property type="match status" value="1"/>
</dbReference>
<keyword evidence="3" id="KW-1185">Reference proteome</keyword>
<gene>
    <name evidence="2" type="ORF">E4P47_01680</name>
</gene>
<dbReference type="GO" id="GO:0010181">
    <property type="term" value="F:FMN binding"/>
    <property type="evidence" value="ECO:0007669"/>
    <property type="project" value="InterPro"/>
</dbReference>
<dbReference type="InterPro" id="IPR001279">
    <property type="entry name" value="Metallo-B-lactamas"/>
</dbReference>
<dbReference type="Gene3D" id="3.40.50.360">
    <property type="match status" value="1"/>
</dbReference>
<dbReference type="InterPro" id="IPR045761">
    <property type="entry name" value="ODP_dom"/>
</dbReference>
<dbReference type="SUPFAM" id="SSF52218">
    <property type="entry name" value="Flavoproteins"/>
    <property type="match status" value="1"/>
</dbReference>
<dbReference type="InterPro" id="IPR016440">
    <property type="entry name" value="Rubredoxin-O_OxRdtase"/>
</dbReference>
<dbReference type="InterPro" id="IPR008254">
    <property type="entry name" value="Flavodoxin/NO_synth"/>
</dbReference>
<dbReference type="InterPro" id="IPR029039">
    <property type="entry name" value="Flavoprotein-like_sf"/>
</dbReference>
<dbReference type="STRING" id="1122973.GCA_000379925_00214"/>
<sequence length="398" mass="45205">MKYNLKINESTYFFGQNDRTKAFFEHLYPLPHGMAYNNYLIKDEKNVLLDTVDVDMSERFFGQLESALDGEQLDYLIVQHMEPDHSGSIGLVKMRYPNVVIVGNKKTKGMLEGYGVSTEDFLEVDEKTPLNIGSRELHFVFAPMVHWPEVMVTYDPKEKVLFSADAFGAFGAIDGGFWDYQHDLAAFMPEAHRYYTCIVGKYGSFVQKTLDRALQLDIEVIAPVHGVVWKKHIPEILELYRKMATYEAEPGVVMIYGSMYGNTDELAEVIGRSLGAHGVDRVVMHHMGHSSASQVISDVFRYKAVIVGSPTYNNGMWPRVEDVLHQLSERQIPDRLYATFGSGTWNPNTIKPLEAWCEKQKNWTKVAESLKISQAPSAEDKDKAWEMGRIIAQAVLNN</sequence>
<dbReference type="Proteomes" id="UP000297225">
    <property type="component" value="Unassembled WGS sequence"/>
</dbReference>
<dbReference type="Pfam" id="PF00258">
    <property type="entry name" value="Flavodoxin_1"/>
    <property type="match status" value="1"/>
</dbReference>
<evidence type="ECO:0000313" key="3">
    <source>
        <dbReference type="Proteomes" id="UP000297225"/>
    </source>
</evidence>
<dbReference type="OrthoDB" id="9807946at2"/>
<proteinExistence type="inferred from homology"/>
<protein>
    <submittedName>
        <fullName evidence="2">FprA family A-type flavoprotein</fullName>
    </submittedName>
</protein>
<comment type="similarity">
    <text evidence="1">In the N-terminal section; belongs to the zinc metallo-hydrolase group 3 family.</text>
</comment>
<dbReference type="PANTHER" id="PTHR43717">
    <property type="entry name" value="ANAEROBIC NITRIC OXIDE REDUCTASE FLAVORUBREDOXIN"/>
    <property type="match status" value="1"/>
</dbReference>
<dbReference type="Gene3D" id="3.60.15.10">
    <property type="entry name" value="Ribonuclease Z/Hydroxyacylglutathione hydrolase-like"/>
    <property type="match status" value="1"/>
</dbReference>
<dbReference type="GO" id="GO:0016491">
    <property type="term" value="F:oxidoreductase activity"/>
    <property type="evidence" value="ECO:0007669"/>
    <property type="project" value="InterPro"/>
</dbReference>
<evidence type="ECO:0000256" key="1">
    <source>
        <dbReference type="ARBA" id="ARBA00007121"/>
    </source>
</evidence>
<comment type="caution">
    <text evidence="2">The sequence shown here is derived from an EMBL/GenBank/DDBJ whole genome shotgun (WGS) entry which is preliminary data.</text>
</comment>
<dbReference type="SUPFAM" id="SSF56281">
    <property type="entry name" value="Metallo-hydrolase/oxidoreductase"/>
    <property type="match status" value="1"/>
</dbReference>
<organism evidence="2 3">
    <name type="scientific">Porphyromonas levii</name>
    <dbReference type="NCBI Taxonomy" id="28114"/>
    <lineage>
        <taxon>Bacteria</taxon>
        <taxon>Pseudomonadati</taxon>
        <taxon>Bacteroidota</taxon>
        <taxon>Bacteroidia</taxon>
        <taxon>Bacteroidales</taxon>
        <taxon>Porphyromonadaceae</taxon>
        <taxon>Porphyromonas</taxon>
    </lineage>
</organism>
<dbReference type="Pfam" id="PF19583">
    <property type="entry name" value="ODP"/>
    <property type="match status" value="1"/>
</dbReference>
<dbReference type="RefSeq" id="WP_134849727.1">
    <property type="nucleotide sequence ID" value="NZ_CP197400.1"/>
</dbReference>